<protein>
    <submittedName>
        <fullName evidence="9">Multiple sugar transport system permease protein</fullName>
    </submittedName>
</protein>
<keyword evidence="9" id="KW-0762">Sugar transport</keyword>
<evidence type="ECO:0000256" key="4">
    <source>
        <dbReference type="ARBA" id="ARBA00022692"/>
    </source>
</evidence>
<evidence type="ECO:0000313" key="9">
    <source>
        <dbReference type="EMBL" id="MBB4010065.1"/>
    </source>
</evidence>
<evidence type="ECO:0000256" key="5">
    <source>
        <dbReference type="ARBA" id="ARBA00022989"/>
    </source>
</evidence>
<evidence type="ECO:0000259" key="8">
    <source>
        <dbReference type="PROSITE" id="PS50928"/>
    </source>
</evidence>
<name>A0A7W6MW48_9HYPH</name>
<comment type="subcellular location">
    <subcellularLocation>
        <location evidence="1 7">Cell membrane</location>
        <topology evidence="1 7">Multi-pass membrane protein</topology>
    </subcellularLocation>
</comment>
<keyword evidence="6 7" id="KW-0472">Membrane</keyword>
<evidence type="ECO:0000256" key="3">
    <source>
        <dbReference type="ARBA" id="ARBA00022475"/>
    </source>
</evidence>
<accession>A0A7W6MW48</accession>
<dbReference type="Pfam" id="PF00528">
    <property type="entry name" value="BPD_transp_1"/>
    <property type="match status" value="1"/>
</dbReference>
<comment type="similarity">
    <text evidence="7">Belongs to the binding-protein-dependent transport system permease family.</text>
</comment>
<dbReference type="Gene3D" id="1.10.3720.10">
    <property type="entry name" value="MetI-like"/>
    <property type="match status" value="1"/>
</dbReference>
<dbReference type="PANTHER" id="PTHR30193">
    <property type="entry name" value="ABC TRANSPORTER PERMEASE PROTEIN"/>
    <property type="match status" value="1"/>
</dbReference>
<dbReference type="GO" id="GO:0005886">
    <property type="term" value="C:plasma membrane"/>
    <property type="evidence" value="ECO:0007669"/>
    <property type="project" value="UniProtKB-SubCell"/>
</dbReference>
<evidence type="ECO:0000256" key="1">
    <source>
        <dbReference type="ARBA" id="ARBA00004651"/>
    </source>
</evidence>
<dbReference type="CDD" id="cd06261">
    <property type="entry name" value="TM_PBP2"/>
    <property type="match status" value="1"/>
</dbReference>
<dbReference type="PROSITE" id="PS50928">
    <property type="entry name" value="ABC_TM1"/>
    <property type="match status" value="1"/>
</dbReference>
<feature type="transmembrane region" description="Helical" evidence="7">
    <location>
        <begin position="171"/>
        <end position="193"/>
    </location>
</feature>
<keyword evidence="2 7" id="KW-0813">Transport</keyword>
<keyword evidence="4 7" id="KW-0812">Transmembrane</keyword>
<feature type="transmembrane region" description="Helical" evidence="7">
    <location>
        <begin position="121"/>
        <end position="141"/>
    </location>
</feature>
<dbReference type="GO" id="GO:0055085">
    <property type="term" value="P:transmembrane transport"/>
    <property type="evidence" value="ECO:0007669"/>
    <property type="project" value="InterPro"/>
</dbReference>
<proteinExistence type="inferred from homology"/>
<keyword evidence="5 7" id="KW-1133">Transmembrane helix</keyword>
<sequence length="309" mass="35205">MTMTVNRKTVEGRMRPPNRRRKEALKGMIFIAPAMILVLMFFVFPVGFTVWMSFHKWPLLGTPQWIGIRNYTRMFSDQRFFDALGFTAYYTIVVTVVIFTFAFPMAMLVEQKRRAVPVYRTFFFLPVVVGLASASLLWTWLSNVDSGFFSPLMEMLGLTSGRVNLLATFDLAFWTIIAMVVWKIAGFTMIILLTGLQSIPTELVEASRIDGAKRWQRFRHLTLPLIRKTLALALVFSVTGSILAFDQFYIMTSGGPQNRMISIVYYIVNQSFVSFNLGYGAALSIVVLVILLILSVAQLWLLRDKGERA</sequence>
<evidence type="ECO:0000256" key="2">
    <source>
        <dbReference type="ARBA" id="ARBA00022448"/>
    </source>
</evidence>
<evidence type="ECO:0000256" key="6">
    <source>
        <dbReference type="ARBA" id="ARBA00023136"/>
    </source>
</evidence>
<dbReference type="Proteomes" id="UP000544107">
    <property type="component" value="Unassembled WGS sequence"/>
</dbReference>
<dbReference type="AlphaFoldDB" id="A0A7W6MW48"/>
<feature type="transmembrane region" description="Helical" evidence="7">
    <location>
        <begin position="229"/>
        <end position="250"/>
    </location>
</feature>
<feature type="transmembrane region" description="Helical" evidence="7">
    <location>
        <begin position="279"/>
        <end position="302"/>
    </location>
</feature>
<comment type="caution">
    <text evidence="9">The sequence shown here is derived from an EMBL/GenBank/DDBJ whole genome shotgun (WGS) entry which is preliminary data.</text>
</comment>
<gene>
    <name evidence="9" type="ORF">GGQ71_004362</name>
</gene>
<dbReference type="InterPro" id="IPR000515">
    <property type="entry name" value="MetI-like"/>
</dbReference>
<evidence type="ECO:0000256" key="7">
    <source>
        <dbReference type="RuleBase" id="RU363032"/>
    </source>
</evidence>
<feature type="domain" description="ABC transmembrane type-1" evidence="8">
    <location>
        <begin position="84"/>
        <end position="298"/>
    </location>
</feature>
<dbReference type="InterPro" id="IPR035906">
    <property type="entry name" value="MetI-like_sf"/>
</dbReference>
<dbReference type="InterPro" id="IPR051393">
    <property type="entry name" value="ABC_transporter_permease"/>
</dbReference>
<reference evidence="9 10" key="1">
    <citation type="submission" date="2020-08" db="EMBL/GenBank/DDBJ databases">
        <title>Genomic Encyclopedia of Type Strains, Phase IV (KMG-IV): sequencing the most valuable type-strain genomes for metagenomic binning, comparative biology and taxonomic classification.</title>
        <authorList>
            <person name="Goeker M."/>
        </authorList>
    </citation>
    <scope>NUCLEOTIDE SEQUENCE [LARGE SCALE GENOMIC DNA]</scope>
    <source>
        <strain evidence="9 10">DSM 100021</strain>
    </source>
</reference>
<dbReference type="EMBL" id="JACIED010000006">
    <property type="protein sequence ID" value="MBB4010065.1"/>
    <property type="molecule type" value="Genomic_DNA"/>
</dbReference>
<dbReference type="PANTHER" id="PTHR30193:SF41">
    <property type="entry name" value="DIACETYLCHITOBIOSE UPTAKE SYSTEM PERMEASE PROTEIN NGCF"/>
    <property type="match status" value="1"/>
</dbReference>
<dbReference type="SUPFAM" id="SSF161098">
    <property type="entry name" value="MetI-like"/>
    <property type="match status" value="1"/>
</dbReference>
<feature type="transmembrane region" description="Helical" evidence="7">
    <location>
        <begin position="29"/>
        <end position="54"/>
    </location>
</feature>
<keyword evidence="3" id="KW-1003">Cell membrane</keyword>
<feature type="transmembrane region" description="Helical" evidence="7">
    <location>
        <begin position="88"/>
        <end position="109"/>
    </location>
</feature>
<evidence type="ECO:0000313" key="10">
    <source>
        <dbReference type="Proteomes" id="UP000544107"/>
    </source>
</evidence>
<organism evidence="9 10">
    <name type="scientific">Allorhizobium taibaishanense</name>
    <dbReference type="NCBI Taxonomy" id="887144"/>
    <lineage>
        <taxon>Bacteria</taxon>
        <taxon>Pseudomonadati</taxon>
        <taxon>Pseudomonadota</taxon>
        <taxon>Alphaproteobacteria</taxon>
        <taxon>Hyphomicrobiales</taxon>
        <taxon>Rhizobiaceae</taxon>
        <taxon>Rhizobium/Agrobacterium group</taxon>
        <taxon>Allorhizobium</taxon>
    </lineage>
</organism>